<keyword evidence="1" id="KW-0732">Signal</keyword>
<name>A0A432W195_9GAMM</name>
<organism evidence="2 3">
    <name type="scientific">Aliidiomarina minuta</name>
    <dbReference type="NCBI Taxonomy" id="880057"/>
    <lineage>
        <taxon>Bacteria</taxon>
        <taxon>Pseudomonadati</taxon>
        <taxon>Pseudomonadota</taxon>
        <taxon>Gammaproteobacteria</taxon>
        <taxon>Alteromonadales</taxon>
        <taxon>Idiomarinaceae</taxon>
        <taxon>Aliidiomarina</taxon>
    </lineage>
</organism>
<gene>
    <name evidence="2" type="ORF">CWE09_13800</name>
</gene>
<protein>
    <recommendedName>
        <fullName evidence="4">DUF3261 domain-containing protein</fullName>
    </recommendedName>
</protein>
<feature type="chain" id="PRO_5019502769" description="DUF3261 domain-containing protein" evidence="1">
    <location>
        <begin position="21"/>
        <end position="221"/>
    </location>
</feature>
<dbReference type="Proteomes" id="UP000288293">
    <property type="component" value="Unassembled WGS sequence"/>
</dbReference>
<feature type="signal peptide" evidence="1">
    <location>
        <begin position="1"/>
        <end position="20"/>
    </location>
</feature>
<accession>A0A432W195</accession>
<evidence type="ECO:0000256" key="1">
    <source>
        <dbReference type="SAM" id="SignalP"/>
    </source>
</evidence>
<dbReference type="AlphaFoldDB" id="A0A432W195"/>
<reference evidence="2 3" key="1">
    <citation type="journal article" date="2011" name="Front. Microbiol.">
        <title>Genomic signatures of strain selection and enhancement in Bacillus atrophaeus var. globigii, a historical biowarfare simulant.</title>
        <authorList>
            <person name="Gibbons H.S."/>
            <person name="Broomall S.M."/>
            <person name="McNew L.A."/>
            <person name="Daligault H."/>
            <person name="Chapman C."/>
            <person name="Bruce D."/>
            <person name="Karavis M."/>
            <person name="Krepps M."/>
            <person name="McGregor P.A."/>
            <person name="Hong C."/>
            <person name="Park K.H."/>
            <person name="Akmal A."/>
            <person name="Feldman A."/>
            <person name="Lin J.S."/>
            <person name="Chang W.E."/>
            <person name="Higgs B.W."/>
            <person name="Demirev P."/>
            <person name="Lindquist J."/>
            <person name="Liem A."/>
            <person name="Fochler E."/>
            <person name="Read T.D."/>
            <person name="Tapia R."/>
            <person name="Johnson S."/>
            <person name="Bishop-Lilly K.A."/>
            <person name="Detter C."/>
            <person name="Han C."/>
            <person name="Sozhamannan S."/>
            <person name="Rosenzweig C.N."/>
            <person name="Skowronski E.W."/>
        </authorList>
    </citation>
    <scope>NUCLEOTIDE SEQUENCE [LARGE SCALE GENOMIC DNA]</scope>
    <source>
        <strain evidence="2 3">MLST1</strain>
    </source>
</reference>
<evidence type="ECO:0000313" key="3">
    <source>
        <dbReference type="Proteomes" id="UP000288293"/>
    </source>
</evidence>
<dbReference type="EMBL" id="PIPL01000004">
    <property type="protein sequence ID" value="RUO23000.1"/>
    <property type="molecule type" value="Genomic_DNA"/>
</dbReference>
<evidence type="ECO:0008006" key="4">
    <source>
        <dbReference type="Google" id="ProtNLM"/>
    </source>
</evidence>
<sequence length="221" mass="24374">MPVSALSKLALISMLCFSLAACSQSENNNGAQRDVSAKLPLQLNTDIEGIMLSGTFAAPDELRLQLATPLVNWPQSTTTENYSIRINDASESIPVTVREVSKGPLHFSIAVPEGDLPIEKLALYDNGTQLYAVEATQMLPPQDEWLPLVQLEQQQDQLCLTWPESLFDEASLLSLNEQQRLQLRKQSAASPLCLEAKASAHTQWRVNLRTSLSAVQLITYP</sequence>
<dbReference type="OrthoDB" id="6411451at2"/>
<dbReference type="RefSeq" id="WP_126804641.1">
    <property type="nucleotide sequence ID" value="NZ_PIPL01000004.1"/>
</dbReference>
<comment type="caution">
    <text evidence="2">The sequence shown here is derived from an EMBL/GenBank/DDBJ whole genome shotgun (WGS) entry which is preliminary data.</text>
</comment>
<keyword evidence="3" id="KW-1185">Reference proteome</keyword>
<evidence type="ECO:0000313" key="2">
    <source>
        <dbReference type="EMBL" id="RUO23000.1"/>
    </source>
</evidence>
<proteinExistence type="predicted"/>